<evidence type="ECO:0000313" key="2">
    <source>
        <dbReference type="Proteomes" id="UP001057402"/>
    </source>
</evidence>
<name>A0ACB9SF81_9MYRT</name>
<gene>
    <name evidence="1" type="ORF">MLD38_001440</name>
</gene>
<comment type="caution">
    <text evidence="1">The sequence shown here is derived from an EMBL/GenBank/DDBJ whole genome shotgun (WGS) entry which is preliminary data.</text>
</comment>
<proteinExistence type="predicted"/>
<sequence>MERHVDTTLLVLLLLFQKSTAPTTKGDVIAREVILGGTLRAFSNSSFHQLVQRLKEVIVEQASSVFQCKGEVDFFENESTIYPPTMSHERVYKHMRKVTIDLVSQDRFRVVPPMMGAEDLSFYSEDVPAAFFYVRMRNELLGSIHTGHSPHFMIE</sequence>
<organism evidence="1 2">
    <name type="scientific">Melastoma candidum</name>
    <dbReference type="NCBI Taxonomy" id="119954"/>
    <lineage>
        <taxon>Eukaryota</taxon>
        <taxon>Viridiplantae</taxon>
        <taxon>Streptophyta</taxon>
        <taxon>Embryophyta</taxon>
        <taxon>Tracheophyta</taxon>
        <taxon>Spermatophyta</taxon>
        <taxon>Magnoliopsida</taxon>
        <taxon>eudicotyledons</taxon>
        <taxon>Gunneridae</taxon>
        <taxon>Pentapetalae</taxon>
        <taxon>rosids</taxon>
        <taxon>malvids</taxon>
        <taxon>Myrtales</taxon>
        <taxon>Melastomataceae</taxon>
        <taxon>Melastomatoideae</taxon>
        <taxon>Melastomateae</taxon>
        <taxon>Melastoma</taxon>
    </lineage>
</organism>
<dbReference type="Proteomes" id="UP001057402">
    <property type="component" value="Chromosome 1"/>
</dbReference>
<protein>
    <submittedName>
        <fullName evidence="1">Uncharacterized protein</fullName>
    </submittedName>
</protein>
<accession>A0ACB9SF81</accession>
<dbReference type="EMBL" id="CM042880">
    <property type="protein sequence ID" value="KAI4389186.1"/>
    <property type="molecule type" value="Genomic_DNA"/>
</dbReference>
<keyword evidence="2" id="KW-1185">Reference proteome</keyword>
<evidence type="ECO:0000313" key="1">
    <source>
        <dbReference type="EMBL" id="KAI4389186.1"/>
    </source>
</evidence>
<reference evidence="2" key="1">
    <citation type="journal article" date="2023" name="Front. Plant Sci.">
        <title>Chromosomal-level genome assembly of Melastoma candidum provides insights into trichome evolution.</title>
        <authorList>
            <person name="Zhong Y."/>
            <person name="Wu W."/>
            <person name="Sun C."/>
            <person name="Zou P."/>
            <person name="Liu Y."/>
            <person name="Dai S."/>
            <person name="Zhou R."/>
        </authorList>
    </citation>
    <scope>NUCLEOTIDE SEQUENCE [LARGE SCALE GENOMIC DNA]</scope>
</reference>